<evidence type="ECO:0000259" key="2">
    <source>
        <dbReference type="Pfam" id="PF01266"/>
    </source>
</evidence>
<organism evidence="3 4">
    <name type="scientific">Agarivorans gilvus</name>
    <dbReference type="NCBI Taxonomy" id="680279"/>
    <lineage>
        <taxon>Bacteria</taxon>
        <taxon>Pseudomonadati</taxon>
        <taxon>Pseudomonadota</taxon>
        <taxon>Gammaproteobacteria</taxon>
        <taxon>Alteromonadales</taxon>
        <taxon>Alteromonadaceae</taxon>
        <taxon>Agarivorans</taxon>
    </lineage>
</organism>
<gene>
    <name evidence="3" type="ORF">GCM10007414_37790</name>
</gene>
<reference evidence="4" key="1">
    <citation type="journal article" date="2019" name="Int. J. Syst. Evol. Microbiol.">
        <title>The Global Catalogue of Microorganisms (GCM) 10K type strain sequencing project: providing services to taxonomists for standard genome sequencing and annotation.</title>
        <authorList>
            <consortium name="The Broad Institute Genomics Platform"/>
            <consortium name="The Broad Institute Genome Sequencing Center for Infectious Disease"/>
            <person name="Wu L."/>
            <person name="Ma J."/>
        </authorList>
    </citation>
    <scope>NUCLEOTIDE SEQUENCE [LARGE SCALE GENOMIC DNA]</scope>
    <source>
        <strain evidence="4">CGMCC 1.10131</strain>
    </source>
</reference>
<keyword evidence="1" id="KW-0560">Oxidoreductase</keyword>
<protein>
    <submittedName>
        <fullName evidence="3">Oxidoreductase</fullName>
    </submittedName>
</protein>
<dbReference type="InterPro" id="IPR036188">
    <property type="entry name" value="FAD/NAD-bd_sf"/>
</dbReference>
<evidence type="ECO:0000256" key="1">
    <source>
        <dbReference type="ARBA" id="ARBA00023002"/>
    </source>
</evidence>
<feature type="domain" description="FAD dependent oxidoreductase" evidence="2">
    <location>
        <begin position="2"/>
        <end position="86"/>
    </location>
</feature>
<dbReference type="InterPro" id="IPR006076">
    <property type="entry name" value="FAD-dep_OxRdtase"/>
</dbReference>
<keyword evidence="4" id="KW-1185">Reference proteome</keyword>
<dbReference type="SUPFAM" id="SSF51905">
    <property type="entry name" value="FAD/NAD(P)-binding domain"/>
    <property type="match status" value="1"/>
</dbReference>
<sequence length="469" mass="51638">MAVVGGGIAGSAAALKLAELGVQVSLFEAGPSLVNGPPACHLHAGGNLYREISDQQCLKLLEQSIHTLRVFPHALNRRPTVIAVPNNDPGDPNALLPRLQKLQAHYAELVALHPNNQQLGPVEDYYRLYSREDLQALAELAIPDTPQSLDDWMIPVAKQLDLAAFKFPFVQVQEYGLSLLRIAATVSLATQRLAQCQVLTNTKVTHIEQVGGSSPRWRVDYQSEQGEQSIEVDYLINACGYRSGRLDDMAKLTRHRMVEFKAAYLAKWPSQQGRWPELVVHGQRGTPNGMAQLTPYPDGIFQLHGMTDTITLFKGGLVKSSDNSAQPELSPLLSRKLTQGWRPEEIAERTSEAVKHMARYLPSFSDACVAGRPLFGAQQIPGDDPSLRAASVSFDKAHYARTEIVKFSSALHAAEQIIDNIRQQGLLLGKPEGSAMTELRCTQGLSYQQVLDLAEQLAEQRNYPLALAR</sequence>
<name>A0ABQ1I7T4_9ALTE</name>
<evidence type="ECO:0000313" key="4">
    <source>
        <dbReference type="Proteomes" id="UP000651977"/>
    </source>
</evidence>
<evidence type="ECO:0000313" key="3">
    <source>
        <dbReference type="EMBL" id="GGB20830.1"/>
    </source>
</evidence>
<accession>A0ABQ1I7T4</accession>
<dbReference type="EMBL" id="BMDY01000037">
    <property type="protein sequence ID" value="GGB20830.1"/>
    <property type="molecule type" value="Genomic_DNA"/>
</dbReference>
<dbReference type="Pfam" id="PF01266">
    <property type="entry name" value="DAO"/>
    <property type="match status" value="2"/>
</dbReference>
<dbReference type="Proteomes" id="UP000651977">
    <property type="component" value="Unassembled WGS sequence"/>
</dbReference>
<dbReference type="Gene3D" id="3.50.50.60">
    <property type="entry name" value="FAD/NAD(P)-binding domain"/>
    <property type="match status" value="2"/>
</dbReference>
<proteinExistence type="predicted"/>
<dbReference type="Gene3D" id="3.30.9.10">
    <property type="entry name" value="D-Amino Acid Oxidase, subunit A, domain 2"/>
    <property type="match status" value="1"/>
</dbReference>
<feature type="domain" description="FAD dependent oxidoreductase" evidence="2">
    <location>
        <begin position="194"/>
        <end position="366"/>
    </location>
</feature>
<comment type="caution">
    <text evidence="3">The sequence shown here is derived from an EMBL/GenBank/DDBJ whole genome shotgun (WGS) entry which is preliminary data.</text>
</comment>